<dbReference type="InterPro" id="IPR002150">
    <property type="entry name" value="Ribosomal_bL31"/>
</dbReference>
<name>A0A2H0U154_9BACT</name>
<evidence type="ECO:0000256" key="4">
    <source>
        <dbReference type="SAM" id="MobiDB-lite"/>
    </source>
</evidence>
<dbReference type="PRINTS" id="PR01249">
    <property type="entry name" value="RIBOSOMALL31"/>
</dbReference>
<dbReference type="EMBL" id="PFBU01000017">
    <property type="protein sequence ID" value="PIR78552.1"/>
    <property type="molecule type" value="Genomic_DNA"/>
</dbReference>
<dbReference type="InterPro" id="IPR027493">
    <property type="entry name" value="Ribosomal_bL31_B"/>
</dbReference>
<dbReference type="InterPro" id="IPR042105">
    <property type="entry name" value="Ribosomal_bL31_sf"/>
</dbReference>
<dbReference type="Proteomes" id="UP000230852">
    <property type="component" value="Unassembled WGS sequence"/>
</dbReference>
<evidence type="ECO:0000256" key="3">
    <source>
        <dbReference type="RuleBase" id="RU000564"/>
    </source>
</evidence>
<reference evidence="6" key="1">
    <citation type="submission" date="2017-09" db="EMBL/GenBank/DDBJ databases">
        <title>Depth-based differentiation of microbial function through sediment-hosted aquifers and enrichment of novel symbionts in the deep terrestrial subsurface.</title>
        <authorList>
            <person name="Probst A.J."/>
            <person name="Ladd B."/>
            <person name="Jarett J.K."/>
            <person name="Geller-Mcgrath D.E."/>
            <person name="Sieber C.M.K."/>
            <person name="Emerson J.B."/>
            <person name="Anantharaman K."/>
            <person name="Thomas B.C."/>
            <person name="Malmstrom R."/>
            <person name="Stieglmeier M."/>
            <person name="Klingl A."/>
            <person name="Woyke T."/>
            <person name="Ryan C.M."/>
            <person name="Banfield J.F."/>
        </authorList>
    </citation>
    <scope>NUCLEOTIDE SEQUENCE [LARGE SCALE GENOMIC DNA]</scope>
</reference>
<comment type="caution">
    <text evidence="5">The sequence shown here is derived from an EMBL/GenBank/DDBJ whole genome shotgun (WGS) entry which is preliminary data.</text>
</comment>
<feature type="region of interest" description="Disordered" evidence="4">
    <location>
        <begin position="79"/>
        <end position="106"/>
    </location>
</feature>
<dbReference type="NCBIfam" id="TIGR00105">
    <property type="entry name" value="L31"/>
    <property type="match status" value="1"/>
</dbReference>
<dbReference type="GO" id="GO:0005840">
    <property type="term" value="C:ribosome"/>
    <property type="evidence" value="ECO:0007669"/>
    <property type="project" value="UniProtKB-KW"/>
</dbReference>
<dbReference type="AlphaFoldDB" id="A0A2H0U154"/>
<gene>
    <name evidence="5" type="primary">rpmE2</name>
    <name evidence="5" type="ORF">COU28_00935</name>
</gene>
<dbReference type="Pfam" id="PF01197">
    <property type="entry name" value="Ribosomal_L31"/>
    <property type="match status" value="1"/>
</dbReference>
<feature type="compositionally biased region" description="Basic residues" evidence="4">
    <location>
        <begin position="88"/>
        <end position="98"/>
    </location>
</feature>
<dbReference type="PANTHER" id="PTHR33280:SF1">
    <property type="entry name" value="LARGE RIBOSOMAL SUBUNIT PROTEIN BL31C"/>
    <property type="match status" value="1"/>
</dbReference>
<dbReference type="SUPFAM" id="SSF143800">
    <property type="entry name" value="L28p-like"/>
    <property type="match status" value="1"/>
</dbReference>
<proteinExistence type="inferred from homology"/>
<evidence type="ECO:0000256" key="1">
    <source>
        <dbReference type="ARBA" id="ARBA00022980"/>
    </source>
</evidence>
<dbReference type="InterPro" id="IPR034704">
    <property type="entry name" value="Ribosomal_bL28/bL31-like_sf"/>
</dbReference>
<comment type="similarity">
    <text evidence="3">Belongs to the bacterial ribosomal protein bL31 family.</text>
</comment>
<evidence type="ECO:0000313" key="5">
    <source>
        <dbReference type="EMBL" id="PIR78552.1"/>
    </source>
</evidence>
<organism evidence="5 6">
    <name type="scientific">Candidatus Magasanikbacteria bacterium CG10_big_fil_rev_8_21_14_0_10_36_16</name>
    <dbReference type="NCBI Taxonomy" id="1974645"/>
    <lineage>
        <taxon>Bacteria</taxon>
        <taxon>Candidatus Magasanikiibacteriota</taxon>
    </lineage>
</organism>
<dbReference type="GO" id="GO:1990904">
    <property type="term" value="C:ribonucleoprotein complex"/>
    <property type="evidence" value="ECO:0007669"/>
    <property type="project" value="UniProtKB-KW"/>
</dbReference>
<dbReference type="PANTHER" id="PTHR33280">
    <property type="entry name" value="50S RIBOSOMAL PROTEIN L31, CHLOROPLASTIC"/>
    <property type="match status" value="1"/>
</dbReference>
<dbReference type="Gene3D" id="4.10.830.30">
    <property type="entry name" value="Ribosomal protein L31"/>
    <property type="match status" value="1"/>
</dbReference>
<dbReference type="GO" id="GO:0003735">
    <property type="term" value="F:structural constituent of ribosome"/>
    <property type="evidence" value="ECO:0007669"/>
    <property type="project" value="InterPro"/>
</dbReference>
<dbReference type="NCBIfam" id="NF002462">
    <property type="entry name" value="PRK01678.1"/>
    <property type="match status" value="1"/>
</dbReference>
<evidence type="ECO:0000313" key="6">
    <source>
        <dbReference type="Proteomes" id="UP000230852"/>
    </source>
</evidence>
<dbReference type="GO" id="GO:0006412">
    <property type="term" value="P:translation"/>
    <property type="evidence" value="ECO:0007669"/>
    <property type="project" value="InterPro"/>
</dbReference>
<sequence length="106" mass="11993">MKPKIHPSVSPVVFIDTSCGAEFFTTSTLKSDKTREVDEVKYFEIPIEISSASHPFFTGKQVLVDTARRVEKFKEKMEKQTAAADIRKGKKAKRTARATKREATEK</sequence>
<evidence type="ECO:0000256" key="2">
    <source>
        <dbReference type="ARBA" id="ARBA00023274"/>
    </source>
</evidence>
<accession>A0A2H0U154</accession>
<keyword evidence="1 3" id="KW-0689">Ribosomal protein</keyword>
<keyword evidence="2 3" id="KW-0687">Ribonucleoprotein</keyword>
<protein>
    <recommendedName>
        <fullName evidence="3">50S ribosomal protein L31</fullName>
    </recommendedName>
</protein>